<dbReference type="GeneTree" id="ENSGT00390000006809"/>
<dbReference type="Proteomes" id="UP000018468">
    <property type="component" value="Linkage group LG19"/>
</dbReference>
<dbReference type="AlphaFoldDB" id="W5MFG0"/>
<reference evidence="2" key="3">
    <citation type="submission" date="2025-09" db="UniProtKB">
        <authorList>
            <consortium name="Ensembl"/>
        </authorList>
    </citation>
    <scope>IDENTIFICATION</scope>
</reference>
<dbReference type="EMBL" id="AHAT01010894">
    <property type="status" value="NOT_ANNOTATED_CDS"/>
    <property type="molecule type" value="Genomic_DNA"/>
</dbReference>
<reference evidence="3" key="1">
    <citation type="submission" date="2011-12" db="EMBL/GenBank/DDBJ databases">
        <title>The Draft Genome of Lepisosteus oculatus.</title>
        <authorList>
            <consortium name="The Broad Institute Genome Assembly &amp; Analysis Group"/>
            <consortium name="Computational R&amp;D Group"/>
            <consortium name="and Sequencing Platform"/>
            <person name="Di Palma F."/>
            <person name="Alfoldi J."/>
            <person name="Johnson J."/>
            <person name="Berlin A."/>
            <person name="Gnerre S."/>
            <person name="Jaffe D."/>
            <person name="MacCallum I."/>
            <person name="Young S."/>
            <person name="Walker B.J."/>
            <person name="Lander E.S."/>
            <person name="Lindblad-Toh K."/>
        </authorList>
    </citation>
    <scope>NUCLEOTIDE SEQUENCE [LARGE SCALE GENOMIC DNA]</scope>
</reference>
<dbReference type="HOGENOM" id="CLU_098331_0_0_1"/>
<dbReference type="STRING" id="7918.ENSLOCP00000007119"/>
<protein>
    <submittedName>
        <fullName evidence="2">Oogenesis-related gene</fullName>
    </submittedName>
</protein>
<dbReference type="GeneID" id="102691904"/>
<organism evidence="2 3">
    <name type="scientific">Lepisosteus oculatus</name>
    <name type="common">Spotted gar</name>
    <dbReference type="NCBI Taxonomy" id="7918"/>
    <lineage>
        <taxon>Eukaryota</taxon>
        <taxon>Metazoa</taxon>
        <taxon>Chordata</taxon>
        <taxon>Craniata</taxon>
        <taxon>Vertebrata</taxon>
        <taxon>Euteleostomi</taxon>
        <taxon>Actinopterygii</taxon>
        <taxon>Neopterygii</taxon>
        <taxon>Holostei</taxon>
        <taxon>Semionotiformes</taxon>
        <taxon>Lepisosteidae</taxon>
        <taxon>Lepisosteus</taxon>
    </lineage>
</organism>
<dbReference type="EMBL" id="AHAT01010893">
    <property type="status" value="NOT_ANNOTATED_CDS"/>
    <property type="molecule type" value="Genomic_DNA"/>
</dbReference>
<dbReference type="Bgee" id="ENSLOCG00000005893">
    <property type="expression patterns" value="Expressed in ovary and 6 other cell types or tissues"/>
</dbReference>
<dbReference type="GO" id="GO:0003730">
    <property type="term" value="F:mRNA 3'-UTR binding"/>
    <property type="evidence" value="ECO:0007669"/>
    <property type="project" value="Ensembl"/>
</dbReference>
<dbReference type="Ensembl" id="ENSLOCT00000007127.1">
    <property type="protein sequence ID" value="ENSLOCP00000007119.1"/>
    <property type="gene ID" value="ENSLOCG00000005893.1"/>
</dbReference>
<name>W5MFG0_LEPOC</name>
<feature type="region of interest" description="Disordered" evidence="1">
    <location>
        <begin position="133"/>
        <end position="232"/>
    </location>
</feature>
<proteinExistence type="predicted"/>
<dbReference type="KEGG" id="loc:102691904"/>
<dbReference type="GO" id="GO:0005938">
    <property type="term" value="C:cell cortex"/>
    <property type="evidence" value="ECO:0007669"/>
    <property type="project" value="Ensembl"/>
</dbReference>
<dbReference type="eggNOG" id="ENOG502RZWD">
    <property type="taxonomic scope" value="Eukaryota"/>
</dbReference>
<accession>W5MFG0</accession>
<dbReference type="CTD" id="100001110"/>
<evidence type="ECO:0000313" key="2">
    <source>
        <dbReference type="Ensembl" id="ENSLOCP00000007119.1"/>
    </source>
</evidence>
<reference evidence="2" key="2">
    <citation type="submission" date="2025-08" db="UniProtKB">
        <authorList>
            <consortium name="Ensembl"/>
        </authorList>
    </citation>
    <scope>IDENTIFICATION</scope>
</reference>
<dbReference type="OrthoDB" id="8946322at2759"/>
<evidence type="ECO:0000256" key="1">
    <source>
        <dbReference type="SAM" id="MobiDB-lite"/>
    </source>
</evidence>
<evidence type="ECO:0000313" key="3">
    <source>
        <dbReference type="Proteomes" id="UP000018468"/>
    </source>
</evidence>
<sequence length="232" mass="24876">MTLNCNSHEADREPKVAAASAISSSKPTVGAGCPDKAAPKGIGLLASVLGHLLKLWPVCLVVRALRSLSWLSRPAGGGVAAETSSPSPGRFCRSGRKRLRRITRLLLAFTPLRLQSALGYPVCTSIGCSVSEEVRSSPTKPCGKGCKRKQEDVEEEEQQSWVEALTQELGEDDSQADPDYEPSSQGETDSEENRTHNDTESDIEVETCEGVTMIKELPQGGPAEGEQKPVQC</sequence>
<feature type="compositionally biased region" description="Acidic residues" evidence="1">
    <location>
        <begin position="169"/>
        <end position="180"/>
    </location>
</feature>
<dbReference type="InParanoid" id="W5MFG0"/>
<keyword evidence="3" id="KW-1185">Reference proteome</keyword>